<evidence type="ECO:0000259" key="5">
    <source>
        <dbReference type="PROSITE" id="PS50865"/>
    </source>
</evidence>
<comment type="caution">
    <text evidence="6">The sequence shown here is derived from an EMBL/GenBank/DDBJ whole genome shotgun (WGS) entry which is preliminary data.</text>
</comment>
<dbReference type="SUPFAM" id="SSF144232">
    <property type="entry name" value="HIT/MYND zinc finger-like"/>
    <property type="match status" value="1"/>
</dbReference>
<evidence type="ECO:0000256" key="2">
    <source>
        <dbReference type="ARBA" id="ARBA00022771"/>
    </source>
</evidence>
<dbReference type="AlphaFoldDB" id="A0AAD6TNU3"/>
<sequence length="612" mass="68265">MSSPTAAHDPDCSCEDPNARLTSATLDVLVEAKTSLKPVEMSAEQIDEKVALALQYLKASDIPPREKGCCTHVLGQLHAHVALCILANISYLVRPAPESPFVANLVEAWPGISKWLEYTFDNWVISPLFLNQNNRYHAFQTVIVSLRSFVKIPALCELMLAAEGGKLAFVMMGSCWLYEIEDEFKEASKGDPFLTATEPLVDLATFQSGRPSDFFFGCIMPSTQDAGKAARVALTHLEWYLTNTSWSPPAIFMLDYHLRMATKMSIAFPYLTALLAQHSVRTITRIFVSLTSGPYDDITARGIAQCIGSCLEYLERALPAADGFAWTTHAVQVGLIHALLRAQSWISDMPDDEAQSTLINLLRLLSLYTMYPSLLRVLARSIQRARELGLPDTIRDSPPVWTAYLELEGFVQDRGSLFDVDMSIRCSNPGCGKIDAQNNFLSCSSCFTTIYCSLNCQKAHWKDGHRVDCKKLKELRQEGKAPPVSPEDYDFATKVVLEEVKRRKDDVVRVWKEEMPARTPVVSVNYFLGDPKGVLIAGSPSKFPPQGYADFPQVRDMWENVIAQDIHREHAIVGAYLPHGSTGKLHFLWIGLNDAHTEGTVVERLIKTVEGW</sequence>
<dbReference type="Gene3D" id="6.10.140.2220">
    <property type="match status" value="1"/>
</dbReference>
<evidence type="ECO:0000256" key="3">
    <source>
        <dbReference type="ARBA" id="ARBA00022833"/>
    </source>
</evidence>
<dbReference type="EMBL" id="JARJCN010000103">
    <property type="protein sequence ID" value="KAJ7075126.1"/>
    <property type="molecule type" value="Genomic_DNA"/>
</dbReference>
<dbReference type="PROSITE" id="PS50865">
    <property type="entry name" value="ZF_MYND_2"/>
    <property type="match status" value="1"/>
</dbReference>
<proteinExistence type="predicted"/>
<feature type="domain" description="MYND-type" evidence="5">
    <location>
        <begin position="428"/>
        <end position="469"/>
    </location>
</feature>
<keyword evidence="2 4" id="KW-0863">Zinc-finger</keyword>
<keyword evidence="7" id="KW-1185">Reference proteome</keyword>
<organism evidence="6 7">
    <name type="scientific">Mycena belliarum</name>
    <dbReference type="NCBI Taxonomy" id="1033014"/>
    <lineage>
        <taxon>Eukaryota</taxon>
        <taxon>Fungi</taxon>
        <taxon>Dikarya</taxon>
        <taxon>Basidiomycota</taxon>
        <taxon>Agaricomycotina</taxon>
        <taxon>Agaricomycetes</taxon>
        <taxon>Agaricomycetidae</taxon>
        <taxon>Agaricales</taxon>
        <taxon>Marasmiineae</taxon>
        <taxon>Mycenaceae</taxon>
        <taxon>Mycena</taxon>
    </lineage>
</organism>
<accession>A0AAD6TNU3</accession>
<protein>
    <recommendedName>
        <fullName evidence="5">MYND-type domain-containing protein</fullName>
    </recommendedName>
</protein>
<evidence type="ECO:0000256" key="1">
    <source>
        <dbReference type="ARBA" id="ARBA00022723"/>
    </source>
</evidence>
<reference evidence="6" key="1">
    <citation type="submission" date="2023-03" db="EMBL/GenBank/DDBJ databases">
        <title>Massive genome expansion in bonnet fungi (Mycena s.s.) driven by repeated elements and novel gene families across ecological guilds.</title>
        <authorList>
            <consortium name="Lawrence Berkeley National Laboratory"/>
            <person name="Harder C.B."/>
            <person name="Miyauchi S."/>
            <person name="Viragh M."/>
            <person name="Kuo A."/>
            <person name="Thoen E."/>
            <person name="Andreopoulos B."/>
            <person name="Lu D."/>
            <person name="Skrede I."/>
            <person name="Drula E."/>
            <person name="Henrissat B."/>
            <person name="Morin E."/>
            <person name="Kohler A."/>
            <person name="Barry K."/>
            <person name="LaButti K."/>
            <person name="Morin E."/>
            <person name="Salamov A."/>
            <person name="Lipzen A."/>
            <person name="Mereny Z."/>
            <person name="Hegedus B."/>
            <person name="Baldrian P."/>
            <person name="Stursova M."/>
            <person name="Weitz H."/>
            <person name="Taylor A."/>
            <person name="Grigoriev I.V."/>
            <person name="Nagy L.G."/>
            <person name="Martin F."/>
            <person name="Kauserud H."/>
        </authorList>
    </citation>
    <scope>NUCLEOTIDE SEQUENCE</scope>
    <source>
        <strain evidence="6">CBHHK173m</strain>
    </source>
</reference>
<keyword evidence="1" id="KW-0479">Metal-binding</keyword>
<dbReference type="InterPro" id="IPR002893">
    <property type="entry name" value="Znf_MYND"/>
</dbReference>
<dbReference type="Pfam" id="PF01753">
    <property type="entry name" value="zf-MYND"/>
    <property type="match status" value="1"/>
</dbReference>
<keyword evidence="3" id="KW-0862">Zinc</keyword>
<dbReference type="GO" id="GO:0008270">
    <property type="term" value="F:zinc ion binding"/>
    <property type="evidence" value="ECO:0007669"/>
    <property type="project" value="UniProtKB-KW"/>
</dbReference>
<evidence type="ECO:0000313" key="7">
    <source>
        <dbReference type="Proteomes" id="UP001222325"/>
    </source>
</evidence>
<gene>
    <name evidence="6" type="ORF">B0H15DRAFT_867948</name>
</gene>
<dbReference type="Proteomes" id="UP001222325">
    <property type="component" value="Unassembled WGS sequence"/>
</dbReference>
<evidence type="ECO:0000256" key="4">
    <source>
        <dbReference type="PROSITE-ProRule" id="PRU00134"/>
    </source>
</evidence>
<evidence type="ECO:0000313" key="6">
    <source>
        <dbReference type="EMBL" id="KAJ7075126.1"/>
    </source>
</evidence>
<name>A0AAD6TNU3_9AGAR</name>